<feature type="transmembrane region" description="Helical" evidence="2">
    <location>
        <begin position="328"/>
        <end position="346"/>
    </location>
</feature>
<dbReference type="Pfam" id="PF04307">
    <property type="entry name" value="YdjM"/>
    <property type="match status" value="1"/>
</dbReference>
<protein>
    <recommendedName>
        <fullName evidence="6">Metal-dependent hydrolase</fullName>
    </recommendedName>
</protein>
<keyword evidence="2" id="KW-0812">Transmembrane</keyword>
<feature type="transmembrane region" description="Helical" evidence="2">
    <location>
        <begin position="277"/>
        <end position="297"/>
    </location>
</feature>
<feature type="region of interest" description="Disordered" evidence="1">
    <location>
        <begin position="165"/>
        <end position="187"/>
    </location>
</feature>
<feature type="compositionally biased region" description="Pro residues" evidence="1">
    <location>
        <begin position="171"/>
        <end position="182"/>
    </location>
</feature>
<comment type="caution">
    <text evidence="4">The sequence shown here is derived from an EMBL/GenBank/DDBJ whole genome shotgun (WGS) entry which is preliminary data.</text>
</comment>
<dbReference type="AlphaFoldDB" id="A0A6I2F8Y8"/>
<dbReference type="EMBL" id="WJIF01000001">
    <property type="protein sequence ID" value="MRG58463.1"/>
    <property type="molecule type" value="Genomic_DNA"/>
</dbReference>
<accession>A0A6I2F8Y8</accession>
<feature type="chain" id="PRO_5038626443" description="Metal-dependent hydrolase" evidence="3">
    <location>
        <begin position="16"/>
        <end position="450"/>
    </location>
</feature>
<organism evidence="4 5">
    <name type="scientific">Agromyces agglutinans</name>
    <dbReference type="NCBI Taxonomy" id="2662258"/>
    <lineage>
        <taxon>Bacteria</taxon>
        <taxon>Bacillati</taxon>
        <taxon>Actinomycetota</taxon>
        <taxon>Actinomycetes</taxon>
        <taxon>Micrococcales</taxon>
        <taxon>Microbacteriaceae</taxon>
        <taxon>Agromyces</taxon>
    </lineage>
</organism>
<gene>
    <name evidence="4" type="ORF">GE115_01025</name>
</gene>
<dbReference type="Proteomes" id="UP000431080">
    <property type="component" value="Unassembled WGS sequence"/>
</dbReference>
<name>A0A6I2F8Y8_9MICO</name>
<proteinExistence type="predicted"/>
<keyword evidence="2" id="KW-0472">Membrane</keyword>
<keyword evidence="5" id="KW-1185">Reference proteome</keyword>
<reference evidence="4 5" key="1">
    <citation type="submission" date="2019-10" db="EMBL/GenBank/DDBJ databases">
        <authorList>
            <person name="Nie G."/>
            <person name="Ming H."/>
            <person name="Yi B."/>
        </authorList>
    </citation>
    <scope>NUCLEOTIDE SEQUENCE [LARGE SCALE GENOMIC DNA]</scope>
    <source>
        <strain evidence="4 5">CFH 90414</strain>
    </source>
</reference>
<feature type="signal peptide" evidence="3">
    <location>
        <begin position="1"/>
        <end position="15"/>
    </location>
</feature>
<evidence type="ECO:0000256" key="2">
    <source>
        <dbReference type="SAM" id="Phobius"/>
    </source>
</evidence>
<dbReference type="InterPro" id="IPR007404">
    <property type="entry name" value="YdjM-like"/>
</dbReference>
<keyword evidence="3" id="KW-0732">Signal</keyword>
<sequence length="450" mass="45853">MVAIGAAMTARALIAAPVGLNAMSRANARKSTTIATSTTSMKRRSRLQIDGAAWRVVGAASATGVGSPCSAPAPASGTVLKISVGSPAVAPCAVVDGRTCASDMSLLLPRARTTPFCAAFGGRSSGRAARRESAPVVCRRRNPATFTLDPTGAGGLRSVGARRYARARAPSPGPPSTSPQPLHPGGVRPMMGVNHAITGAAAWIALTGAVPYLTTGALPLDPIGVLAGAAVCAGAALLPDADHHSATIAHSVPVLGRLVTRAIGEVSGGHRHGAHSLLAVGVAALLAWALTLLTVPLDGFGPVAIGAGVGTAALVCFGLKARDFVDRWSTAWLLGIAMGLFIVVVVPEQIEWFPVAVALGYAVHLAGDALTTGGLPGPWWPWVPRPPAAFAEVPVLNRVWMRNGYVALPLLGDTGSRRERAFGALLTIYVSVASGYQLLLGIGIDPLSIV</sequence>
<keyword evidence="2" id="KW-1133">Transmembrane helix</keyword>
<evidence type="ECO:0000256" key="3">
    <source>
        <dbReference type="SAM" id="SignalP"/>
    </source>
</evidence>
<evidence type="ECO:0000313" key="4">
    <source>
        <dbReference type="EMBL" id="MRG58463.1"/>
    </source>
</evidence>
<evidence type="ECO:0000313" key="5">
    <source>
        <dbReference type="Proteomes" id="UP000431080"/>
    </source>
</evidence>
<feature type="transmembrane region" description="Helical" evidence="2">
    <location>
        <begin position="303"/>
        <end position="321"/>
    </location>
</feature>
<evidence type="ECO:0008006" key="6">
    <source>
        <dbReference type="Google" id="ProtNLM"/>
    </source>
</evidence>
<feature type="transmembrane region" description="Helical" evidence="2">
    <location>
        <begin position="421"/>
        <end position="444"/>
    </location>
</feature>
<evidence type="ECO:0000256" key="1">
    <source>
        <dbReference type="SAM" id="MobiDB-lite"/>
    </source>
</evidence>